<evidence type="ECO:0000313" key="1">
    <source>
        <dbReference type="EMBL" id="KDR17354.1"/>
    </source>
</evidence>
<name>A0A067R353_ZOONE</name>
<protein>
    <submittedName>
        <fullName evidence="1">Uncharacterized protein</fullName>
    </submittedName>
</protein>
<sequence length="148" mass="16433">MFPFSVKAPRIIVGAESHSFAALSPDEEITCKRLINSKSVITVCVRNEEVCLIQRILMRTQTIRYVENTKWRADRCEVFVICYRGCVCAPVSAVQEGECQASCSFLSALRKSDNASVAYTGPASVIVAGMKVSGLFWNRNISRICFDP</sequence>
<organism evidence="1 2">
    <name type="scientific">Zootermopsis nevadensis</name>
    <name type="common">Dampwood termite</name>
    <dbReference type="NCBI Taxonomy" id="136037"/>
    <lineage>
        <taxon>Eukaryota</taxon>
        <taxon>Metazoa</taxon>
        <taxon>Ecdysozoa</taxon>
        <taxon>Arthropoda</taxon>
        <taxon>Hexapoda</taxon>
        <taxon>Insecta</taxon>
        <taxon>Pterygota</taxon>
        <taxon>Neoptera</taxon>
        <taxon>Polyneoptera</taxon>
        <taxon>Dictyoptera</taxon>
        <taxon>Blattodea</taxon>
        <taxon>Blattoidea</taxon>
        <taxon>Termitoidae</taxon>
        <taxon>Termopsidae</taxon>
        <taxon>Zootermopsis</taxon>
    </lineage>
</organism>
<reference evidence="1 2" key="1">
    <citation type="journal article" date="2014" name="Nat. Commun.">
        <title>Molecular traces of alternative social organization in a termite genome.</title>
        <authorList>
            <person name="Terrapon N."/>
            <person name="Li C."/>
            <person name="Robertson H.M."/>
            <person name="Ji L."/>
            <person name="Meng X."/>
            <person name="Booth W."/>
            <person name="Chen Z."/>
            <person name="Childers C.P."/>
            <person name="Glastad K.M."/>
            <person name="Gokhale K."/>
            <person name="Gowin J."/>
            <person name="Gronenberg W."/>
            <person name="Hermansen R.A."/>
            <person name="Hu H."/>
            <person name="Hunt B.G."/>
            <person name="Huylmans A.K."/>
            <person name="Khalil S.M."/>
            <person name="Mitchell R.D."/>
            <person name="Munoz-Torres M.C."/>
            <person name="Mustard J.A."/>
            <person name="Pan H."/>
            <person name="Reese J.T."/>
            <person name="Scharf M.E."/>
            <person name="Sun F."/>
            <person name="Vogel H."/>
            <person name="Xiao J."/>
            <person name="Yang W."/>
            <person name="Yang Z."/>
            <person name="Yang Z."/>
            <person name="Zhou J."/>
            <person name="Zhu J."/>
            <person name="Brent C.S."/>
            <person name="Elsik C.G."/>
            <person name="Goodisman M.A."/>
            <person name="Liberles D.A."/>
            <person name="Roe R.M."/>
            <person name="Vargo E.L."/>
            <person name="Vilcinskas A."/>
            <person name="Wang J."/>
            <person name="Bornberg-Bauer E."/>
            <person name="Korb J."/>
            <person name="Zhang G."/>
            <person name="Liebig J."/>
        </authorList>
    </citation>
    <scope>NUCLEOTIDE SEQUENCE [LARGE SCALE GENOMIC DNA]</scope>
    <source>
        <tissue evidence="1">Whole organism</tissue>
    </source>
</reference>
<dbReference type="EMBL" id="KK852744">
    <property type="protein sequence ID" value="KDR17354.1"/>
    <property type="molecule type" value="Genomic_DNA"/>
</dbReference>
<dbReference type="Proteomes" id="UP000027135">
    <property type="component" value="Unassembled WGS sequence"/>
</dbReference>
<gene>
    <name evidence="1" type="ORF">L798_08556</name>
</gene>
<proteinExistence type="predicted"/>
<accession>A0A067R353</accession>
<dbReference type="AlphaFoldDB" id="A0A067R353"/>
<evidence type="ECO:0000313" key="2">
    <source>
        <dbReference type="Proteomes" id="UP000027135"/>
    </source>
</evidence>
<keyword evidence="2" id="KW-1185">Reference proteome</keyword>
<dbReference type="InParanoid" id="A0A067R353"/>